<comment type="similarity">
    <text evidence="2 9 10">Belongs to the peptidase S8 family.</text>
</comment>
<evidence type="ECO:0008006" key="17">
    <source>
        <dbReference type="Google" id="ProtNLM"/>
    </source>
</evidence>
<dbReference type="Pfam" id="PF05922">
    <property type="entry name" value="Inhibitor_I9"/>
    <property type="match status" value="1"/>
</dbReference>
<gene>
    <name evidence="15" type="ORF">DM860_010412</name>
</gene>
<dbReference type="Pfam" id="PF00082">
    <property type="entry name" value="Peptidase_S8"/>
    <property type="match status" value="1"/>
</dbReference>
<evidence type="ECO:0000259" key="12">
    <source>
        <dbReference type="Pfam" id="PF00082"/>
    </source>
</evidence>
<evidence type="ECO:0000256" key="9">
    <source>
        <dbReference type="PROSITE-ProRule" id="PRU01240"/>
    </source>
</evidence>
<evidence type="ECO:0000256" key="2">
    <source>
        <dbReference type="ARBA" id="ARBA00011073"/>
    </source>
</evidence>
<dbReference type="InterPro" id="IPR041469">
    <property type="entry name" value="Subtilisin-like_FN3"/>
</dbReference>
<feature type="domain" description="Inhibitor I9" evidence="13">
    <location>
        <begin position="28"/>
        <end position="105"/>
    </location>
</feature>
<evidence type="ECO:0000256" key="4">
    <source>
        <dbReference type="ARBA" id="ARBA00022729"/>
    </source>
</evidence>
<dbReference type="SUPFAM" id="SSF52743">
    <property type="entry name" value="Subtilisin-like"/>
    <property type="match status" value="1"/>
</dbReference>
<sequence>MKTLLSLFIFFLVVSTCSASDDNGRKAYIVYLGELLPLNSISAVDEHHKLLTDAIGDEEVARESRIHSYKNSFSGFVANLLPHEARTLSQKERVISVFPNTVRKLLTTRSWDFVGMPTTVKRNQQTESNLIVGLLDTGIWVDSPSFSDAGFGPPPTKWKGKCDAGVNFTKCNNKVIGARYFNLEGGAPDDQVSPADFDGHGTHIASIAGGGAVEGASLYGLAKGTARGGVPSARLASYKVCWGQGCQDMDVLAGFDAAIADGVDIISISVSGTPRQFFEDPIAIGAFHAMKRGILTSAAGGNEGPMFGTVQNVAPWIFTVAASNIDRQFESEVKLGNGDTFSGVSINTFKEGKMYPLISGTLARDKNASYPGNYSACDYGSLSESLVKGKIVYCLGSSSQDYNVKGINGTGVISADTLPDTPLPTIIPGTVVDINSGLKIDRYINSTKFPTALISQSRAVVDNITAPVVTTFSSRGPNPISLNILKPDVAAPGLSILAAYTKYATMTGQQEDNRVVEYNIESGTSMSCPHVAGAAAYVKTFHPDWSPAAIKSALMTTARAMMVNPVGAYLASGSGLIRPGKAVNPGLIYDIDTNAYISYLCKEGFNFTAMDTVTGNRSNSCSNYPKAQGTDGLNYPTMHLQLTTYANSSTFSGVFYRTVTYVGTGSAVFKATVKSPPGVLISVVPDTLSFQKTNEKKSYRVEVKGRFLRANSWYRAGSVVWKGPTHCVRSPVLVYRPLPPNS</sequence>
<evidence type="ECO:0000256" key="5">
    <source>
        <dbReference type="ARBA" id="ARBA00022801"/>
    </source>
</evidence>
<dbReference type="InterPro" id="IPR010259">
    <property type="entry name" value="S8pro/Inhibitor_I9"/>
</dbReference>
<dbReference type="CDD" id="cd02120">
    <property type="entry name" value="PA_subtilisin_like"/>
    <property type="match status" value="1"/>
</dbReference>
<feature type="active site" description="Charge relay system" evidence="8 9">
    <location>
        <position position="525"/>
    </location>
</feature>
<dbReference type="GO" id="GO:0004252">
    <property type="term" value="F:serine-type endopeptidase activity"/>
    <property type="evidence" value="ECO:0007669"/>
    <property type="project" value="UniProtKB-UniRule"/>
</dbReference>
<dbReference type="InterPro" id="IPR022398">
    <property type="entry name" value="Peptidase_S8_His-AS"/>
</dbReference>
<dbReference type="InterPro" id="IPR023828">
    <property type="entry name" value="Peptidase_S8_Ser-AS"/>
</dbReference>
<dbReference type="PANTHER" id="PTHR10795">
    <property type="entry name" value="PROPROTEIN CONVERTASE SUBTILISIN/KEXIN"/>
    <property type="match status" value="1"/>
</dbReference>
<dbReference type="PROSITE" id="PS00138">
    <property type="entry name" value="SUBTILASE_SER"/>
    <property type="match status" value="1"/>
</dbReference>
<feature type="chain" id="PRO_5016331803" description="Subtilisin-like protease fibronectin type-III domain-containing protein" evidence="11">
    <location>
        <begin position="20"/>
        <end position="742"/>
    </location>
</feature>
<dbReference type="InterPro" id="IPR015500">
    <property type="entry name" value="Peptidase_S8_subtilisin-rel"/>
</dbReference>
<accession>A0A328E109</accession>
<dbReference type="InterPro" id="IPR036852">
    <property type="entry name" value="Peptidase_S8/S53_dom_sf"/>
</dbReference>
<keyword evidence="6 9" id="KW-0720">Serine protease</keyword>
<protein>
    <recommendedName>
        <fullName evidence="17">Subtilisin-like protease fibronectin type-III domain-containing protein</fullName>
    </recommendedName>
</protein>
<keyword evidence="16" id="KW-1185">Reference proteome</keyword>
<dbReference type="AlphaFoldDB" id="A0A328E109"/>
<dbReference type="InterPro" id="IPR045051">
    <property type="entry name" value="SBT"/>
</dbReference>
<evidence type="ECO:0000256" key="11">
    <source>
        <dbReference type="SAM" id="SignalP"/>
    </source>
</evidence>
<dbReference type="Gene3D" id="3.40.50.200">
    <property type="entry name" value="Peptidase S8/S53 domain"/>
    <property type="match status" value="1"/>
</dbReference>
<proteinExistence type="inferred from homology"/>
<dbReference type="GO" id="GO:0005576">
    <property type="term" value="C:extracellular region"/>
    <property type="evidence" value="ECO:0007669"/>
    <property type="project" value="UniProtKB-SubCell"/>
</dbReference>
<comment type="subcellular location">
    <subcellularLocation>
        <location evidence="1">Secreted</location>
    </subcellularLocation>
</comment>
<dbReference type="PROSITE" id="PS00137">
    <property type="entry name" value="SUBTILASE_HIS"/>
    <property type="match status" value="1"/>
</dbReference>
<comment type="caution">
    <text evidence="15">The sequence shown here is derived from an EMBL/GenBank/DDBJ whole genome shotgun (WGS) entry which is preliminary data.</text>
</comment>
<feature type="domain" description="Peptidase S8/S53" evidence="12">
    <location>
        <begin position="128"/>
        <end position="559"/>
    </location>
</feature>
<feature type="signal peptide" evidence="11">
    <location>
        <begin position="1"/>
        <end position="19"/>
    </location>
</feature>
<evidence type="ECO:0000256" key="6">
    <source>
        <dbReference type="ARBA" id="ARBA00022825"/>
    </source>
</evidence>
<evidence type="ECO:0000256" key="7">
    <source>
        <dbReference type="ARBA" id="ARBA00023180"/>
    </source>
</evidence>
<dbReference type="PROSITE" id="PS51892">
    <property type="entry name" value="SUBTILASE"/>
    <property type="match status" value="1"/>
</dbReference>
<dbReference type="Pfam" id="PF17766">
    <property type="entry name" value="fn3_6"/>
    <property type="match status" value="1"/>
</dbReference>
<evidence type="ECO:0000259" key="13">
    <source>
        <dbReference type="Pfam" id="PF05922"/>
    </source>
</evidence>
<name>A0A328E109_9ASTE</name>
<feature type="active site" description="Charge relay system" evidence="8 9">
    <location>
        <position position="136"/>
    </location>
</feature>
<evidence type="ECO:0000313" key="16">
    <source>
        <dbReference type="Proteomes" id="UP000249390"/>
    </source>
</evidence>
<reference evidence="15 16" key="1">
    <citation type="submission" date="2018-06" db="EMBL/GenBank/DDBJ databases">
        <title>The Genome of Cuscuta australis (Dodder) Provides Insight into the Evolution of Plant Parasitism.</title>
        <authorList>
            <person name="Liu H."/>
        </authorList>
    </citation>
    <scope>NUCLEOTIDE SEQUENCE [LARGE SCALE GENOMIC DNA]</scope>
    <source>
        <strain evidence="16">cv. Yunnan</strain>
        <tissue evidence="15">Vines</tissue>
    </source>
</reference>
<dbReference type="FunFam" id="3.40.50.200:FF:000006">
    <property type="entry name" value="Subtilisin-like protease SBT1.5"/>
    <property type="match status" value="1"/>
</dbReference>
<dbReference type="PRINTS" id="PR00723">
    <property type="entry name" value="SUBTILISIN"/>
</dbReference>
<dbReference type="InterPro" id="IPR037045">
    <property type="entry name" value="S8pro/Inhibitor_I9_sf"/>
</dbReference>
<dbReference type="InterPro" id="IPR023827">
    <property type="entry name" value="Peptidase_S8_Asp-AS"/>
</dbReference>
<dbReference type="Gene3D" id="3.30.70.80">
    <property type="entry name" value="Peptidase S8 propeptide/proteinase inhibitor I9"/>
    <property type="match status" value="1"/>
</dbReference>
<dbReference type="PROSITE" id="PS00136">
    <property type="entry name" value="SUBTILASE_ASP"/>
    <property type="match status" value="1"/>
</dbReference>
<keyword evidence="4 11" id="KW-0732">Signal</keyword>
<feature type="active site" description="Charge relay system" evidence="8 9">
    <location>
        <position position="200"/>
    </location>
</feature>
<evidence type="ECO:0000313" key="15">
    <source>
        <dbReference type="EMBL" id="RAL51694.1"/>
    </source>
</evidence>
<dbReference type="Gene3D" id="2.60.40.2310">
    <property type="match status" value="1"/>
</dbReference>
<evidence type="ECO:0000256" key="10">
    <source>
        <dbReference type="RuleBase" id="RU003355"/>
    </source>
</evidence>
<dbReference type="InterPro" id="IPR000209">
    <property type="entry name" value="Peptidase_S8/S53_dom"/>
</dbReference>
<dbReference type="EMBL" id="NQVE01000046">
    <property type="protein sequence ID" value="RAL51694.1"/>
    <property type="molecule type" value="Genomic_DNA"/>
</dbReference>
<dbReference type="GO" id="GO:0006508">
    <property type="term" value="P:proteolysis"/>
    <property type="evidence" value="ECO:0007669"/>
    <property type="project" value="UniProtKB-KW"/>
</dbReference>
<keyword evidence="3 9" id="KW-0645">Protease</keyword>
<feature type="domain" description="Subtilisin-like protease fibronectin type-III" evidence="14">
    <location>
        <begin position="633"/>
        <end position="734"/>
    </location>
</feature>
<dbReference type="CDD" id="cd04852">
    <property type="entry name" value="Peptidases_S8_3"/>
    <property type="match status" value="1"/>
</dbReference>
<evidence type="ECO:0000256" key="8">
    <source>
        <dbReference type="PIRSR" id="PIRSR615500-1"/>
    </source>
</evidence>
<evidence type="ECO:0000256" key="1">
    <source>
        <dbReference type="ARBA" id="ARBA00004613"/>
    </source>
</evidence>
<keyword evidence="5 9" id="KW-0378">Hydrolase</keyword>
<evidence type="ECO:0000256" key="3">
    <source>
        <dbReference type="ARBA" id="ARBA00022670"/>
    </source>
</evidence>
<dbReference type="Proteomes" id="UP000249390">
    <property type="component" value="Unassembled WGS sequence"/>
</dbReference>
<dbReference type="Gene3D" id="3.50.30.30">
    <property type="match status" value="1"/>
</dbReference>
<dbReference type="InterPro" id="IPR034197">
    <property type="entry name" value="Peptidases_S8_3"/>
</dbReference>
<keyword evidence="7" id="KW-0325">Glycoprotein</keyword>
<evidence type="ECO:0000259" key="14">
    <source>
        <dbReference type="Pfam" id="PF17766"/>
    </source>
</evidence>
<organism evidence="15 16">
    <name type="scientific">Cuscuta australis</name>
    <dbReference type="NCBI Taxonomy" id="267555"/>
    <lineage>
        <taxon>Eukaryota</taxon>
        <taxon>Viridiplantae</taxon>
        <taxon>Streptophyta</taxon>
        <taxon>Embryophyta</taxon>
        <taxon>Tracheophyta</taxon>
        <taxon>Spermatophyta</taxon>
        <taxon>Magnoliopsida</taxon>
        <taxon>eudicotyledons</taxon>
        <taxon>Gunneridae</taxon>
        <taxon>Pentapetalae</taxon>
        <taxon>asterids</taxon>
        <taxon>lamiids</taxon>
        <taxon>Solanales</taxon>
        <taxon>Convolvulaceae</taxon>
        <taxon>Cuscuteae</taxon>
        <taxon>Cuscuta</taxon>
        <taxon>Cuscuta subgen. Grammica</taxon>
        <taxon>Cuscuta sect. Cleistogrammica</taxon>
    </lineage>
</organism>